<comment type="caution">
    <text evidence="6">The sequence shown here is derived from an EMBL/GenBank/DDBJ whole genome shotgun (WGS) entry which is preliminary data.</text>
</comment>
<proteinExistence type="predicted"/>
<sequence length="236" mass="25216">MDLQWQSAWQAVWMSPYLGLFATILSFQMGLWIFKVSGKHPFMHPVLISVLSLCALVYLTDLSFSRYMESAQLISFFLGPVIVALAIPLYQNLAPLKRYWLPFLLANLLGGAITIAIAVGIVFYMGASDVTVASMWTKSITTAFALQIAPDIGGLAALAAAIIMFTGIMGAVMAPPLFRIFKINQAPAQGAALGICAHAVGTAKALEYGSEQGAFAALSMSIMGILCALALPFMLA</sequence>
<feature type="transmembrane region" description="Helical" evidence="5">
    <location>
        <begin position="214"/>
        <end position="235"/>
    </location>
</feature>
<dbReference type="EMBL" id="AAQH01000018">
    <property type="protein sequence ID" value="EAT11389.1"/>
    <property type="molecule type" value="Genomic_DNA"/>
</dbReference>
<feature type="transmembrane region" description="Helical" evidence="5">
    <location>
        <begin position="12"/>
        <end position="34"/>
    </location>
</feature>
<feature type="transmembrane region" description="Helical" evidence="5">
    <location>
        <begin position="46"/>
        <end position="64"/>
    </location>
</feature>
<dbReference type="GO" id="GO:0016020">
    <property type="term" value="C:membrane"/>
    <property type="evidence" value="ECO:0007669"/>
    <property type="project" value="UniProtKB-SubCell"/>
</dbReference>
<feature type="transmembrane region" description="Helical" evidence="5">
    <location>
        <begin position="152"/>
        <end position="174"/>
    </location>
</feature>
<name>Q1MZM2_9GAMM</name>
<evidence type="ECO:0000256" key="2">
    <source>
        <dbReference type="ARBA" id="ARBA00022692"/>
    </source>
</evidence>
<gene>
    <name evidence="6" type="ORF">RED65_05717</name>
</gene>
<comment type="subcellular location">
    <subcellularLocation>
        <location evidence="1">Membrane</location>
        <topology evidence="1">Multi-pass membrane protein</topology>
    </subcellularLocation>
</comment>
<evidence type="ECO:0000256" key="1">
    <source>
        <dbReference type="ARBA" id="ARBA00004141"/>
    </source>
</evidence>
<evidence type="ECO:0000256" key="3">
    <source>
        <dbReference type="ARBA" id="ARBA00022989"/>
    </source>
</evidence>
<evidence type="ECO:0000256" key="5">
    <source>
        <dbReference type="SAM" id="Phobius"/>
    </source>
</evidence>
<organism evidence="6 7">
    <name type="scientific">Bermanella marisrubri</name>
    <dbReference type="NCBI Taxonomy" id="207949"/>
    <lineage>
        <taxon>Bacteria</taxon>
        <taxon>Pseudomonadati</taxon>
        <taxon>Pseudomonadota</taxon>
        <taxon>Gammaproteobacteria</taxon>
        <taxon>Oceanospirillales</taxon>
        <taxon>Oceanospirillaceae</taxon>
        <taxon>Bermanella</taxon>
    </lineage>
</organism>
<protein>
    <submittedName>
        <fullName evidence="6">LrgB-like protein</fullName>
    </submittedName>
</protein>
<dbReference type="InterPro" id="IPR007300">
    <property type="entry name" value="CidB/LrgB"/>
</dbReference>
<keyword evidence="4 5" id="KW-0472">Membrane</keyword>
<keyword evidence="2 5" id="KW-0812">Transmembrane</keyword>
<dbReference type="PANTHER" id="PTHR30249:SF0">
    <property type="entry name" value="PLASTIDAL GLYCOLATE_GLYCERATE TRANSLOCATOR 1, CHLOROPLASTIC"/>
    <property type="match status" value="1"/>
</dbReference>
<keyword evidence="3 5" id="KW-1133">Transmembrane helix</keyword>
<accession>Q1MZM2</accession>
<evidence type="ECO:0000313" key="7">
    <source>
        <dbReference type="Proteomes" id="UP000004263"/>
    </source>
</evidence>
<dbReference type="RefSeq" id="WP_007016608.1">
    <property type="nucleotide sequence ID" value="NZ_AAQH01000018.1"/>
</dbReference>
<dbReference type="Pfam" id="PF04172">
    <property type="entry name" value="LrgB"/>
    <property type="match status" value="1"/>
</dbReference>
<dbReference type="HOGENOM" id="CLU_082099_0_0_6"/>
<evidence type="ECO:0000313" key="6">
    <source>
        <dbReference type="EMBL" id="EAT11389.1"/>
    </source>
</evidence>
<feature type="transmembrane region" description="Helical" evidence="5">
    <location>
        <begin position="70"/>
        <end position="90"/>
    </location>
</feature>
<dbReference type="STRING" id="207949.RED65_05717"/>
<evidence type="ECO:0000256" key="4">
    <source>
        <dbReference type="ARBA" id="ARBA00023136"/>
    </source>
</evidence>
<reference evidence="6 7" key="1">
    <citation type="submission" date="2006-03" db="EMBL/GenBank/DDBJ databases">
        <authorList>
            <person name="Pinhassi J."/>
            <person name="Pedros-Alio C."/>
            <person name="Ferriera S."/>
            <person name="Johnson J."/>
            <person name="Kravitz S."/>
            <person name="Halpern A."/>
            <person name="Remington K."/>
            <person name="Beeson K."/>
            <person name="Tran B."/>
            <person name="Rogers Y.-H."/>
            <person name="Friedman R."/>
            <person name="Venter J.C."/>
        </authorList>
    </citation>
    <scope>NUCLEOTIDE SEQUENCE [LARGE SCALE GENOMIC DNA]</scope>
    <source>
        <strain evidence="6 7">RED65</strain>
    </source>
</reference>
<dbReference type="Proteomes" id="UP000004263">
    <property type="component" value="Unassembled WGS sequence"/>
</dbReference>
<dbReference type="OrthoDB" id="9811701at2"/>
<dbReference type="PANTHER" id="PTHR30249">
    <property type="entry name" value="PUTATIVE SEROTONIN TRANSPORTER"/>
    <property type="match status" value="1"/>
</dbReference>
<dbReference type="AlphaFoldDB" id="Q1MZM2"/>
<feature type="transmembrane region" description="Helical" evidence="5">
    <location>
        <begin position="102"/>
        <end position="127"/>
    </location>
</feature>
<keyword evidence="7" id="KW-1185">Reference proteome</keyword>